<keyword evidence="1" id="KW-0472">Membrane</keyword>
<feature type="transmembrane region" description="Helical" evidence="1">
    <location>
        <begin position="104"/>
        <end position="128"/>
    </location>
</feature>
<dbReference type="OrthoDB" id="2448479at2"/>
<gene>
    <name evidence="2" type="ORF">BW143_14805</name>
</gene>
<feature type="transmembrane region" description="Helical" evidence="1">
    <location>
        <begin position="134"/>
        <end position="155"/>
    </location>
</feature>
<name>A0A1R1QH28_9BACI</name>
<feature type="transmembrane region" description="Helical" evidence="1">
    <location>
        <begin position="297"/>
        <end position="327"/>
    </location>
</feature>
<reference evidence="2 3" key="1">
    <citation type="submission" date="2017-01" db="EMBL/GenBank/DDBJ databases">
        <title>Bacillus phylogenomics.</title>
        <authorList>
            <person name="Dunlap C."/>
        </authorList>
    </citation>
    <scope>NUCLEOTIDE SEQUENCE [LARGE SCALE GENOMIC DNA]</scope>
    <source>
        <strain evidence="2 3">NRRL B-41282</strain>
    </source>
</reference>
<dbReference type="RefSeq" id="WP_076761401.1">
    <property type="nucleotide sequence ID" value="NZ_JARMMI010000010.1"/>
</dbReference>
<dbReference type="Proteomes" id="UP000187367">
    <property type="component" value="Unassembled WGS sequence"/>
</dbReference>
<feature type="transmembrane region" description="Helical" evidence="1">
    <location>
        <begin position="64"/>
        <end position="83"/>
    </location>
</feature>
<dbReference type="AlphaFoldDB" id="A0A1R1QH28"/>
<evidence type="ECO:0000313" key="3">
    <source>
        <dbReference type="Proteomes" id="UP000187367"/>
    </source>
</evidence>
<keyword evidence="3" id="KW-1185">Reference proteome</keyword>
<evidence type="ECO:0000313" key="2">
    <source>
        <dbReference type="EMBL" id="OMI03280.1"/>
    </source>
</evidence>
<keyword evidence="1" id="KW-1133">Transmembrane helix</keyword>
<comment type="caution">
    <text evidence="2">The sequence shown here is derived from an EMBL/GenBank/DDBJ whole genome shotgun (WGS) entry which is preliminary data.</text>
</comment>
<proteinExistence type="predicted"/>
<accession>A0A1R1QH28</accession>
<protein>
    <submittedName>
        <fullName evidence="2">Uncharacterized protein</fullName>
    </submittedName>
</protein>
<dbReference type="GO" id="GO:0016020">
    <property type="term" value="C:membrane"/>
    <property type="evidence" value="ECO:0007669"/>
    <property type="project" value="InterPro"/>
</dbReference>
<feature type="transmembrane region" description="Helical" evidence="1">
    <location>
        <begin position="176"/>
        <end position="207"/>
    </location>
</feature>
<evidence type="ECO:0000256" key="1">
    <source>
        <dbReference type="SAM" id="Phobius"/>
    </source>
</evidence>
<sequence length="388" mass="44852">MNGRLLFQSRLKADYRYQLRVLKLVIDWTVALYIILPAAAIAVYQYVKWLNGVGFPHDEWLARFVLLIPAVFVLLGSVRTFLMEADQLYLLQNKTAVFEMKLNGFIYCLLLQLCKWLFMMAIFSPILLHLFDMELYACGAVLFFYFSVNLFIIALKKRQIKWLHRLKYQMFHAGRVSLVMICACAAVLSSSFYIMAIIGLLLAAAALKIIIDSLSNMTLFYEEVDFENQQKLKLAKLVLSLNQDGSLPKAGKTMRAKKPRLFFTKSQKLFKTRTVQNGYREVFFKVMVRHPDYKRQLFQMIGIFTALIILGPVWLKAAALLIFVFAYRHLAGIQFDKVMERTVLLGADHESTAFYEARRSCINWIFYPGMLWCCLNLAVSLLLKTPSL</sequence>
<feature type="transmembrane region" description="Helical" evidence="1">
    <location>
        <begin position="21"/>
        <end position="44"/>
    </location>
</feature>
<accession>A0A1R1RWU1</accession>
<feature type="transmembrane region" description="Helical" evidence="1">
    <location>
        <begin position="364"/>
        <end position="383"/>
    </location>
</feature>
<dbReference type="EMBL" id="MTJL01000029">
    <property type="protein sequence ID" value="OMI03280.1"/>
    <property type="molecule type" value="Genomic_DNA"/>
</dbReference>
<dbReference type="InterPro" id="IPR010288">
    <property type="entry name" value="EcsB_ABC"/>
</dbReference>
<keyword evidence="1" id="KW-0812">Transmembrane</keyword>
<dbReference type="Pfam" id="PF05975">
    <property type="entry name" value="EcsB"/>
    <property type="match status" value="1"/>
</dbReference>
<organism evidence="2 3">
    <name type="scientific">Bacillus swezeyi</name>
    <dbReference type="NCBI Taxonomy" id="1925020"/>
    <lineage>
        <taxon>Bacteria</taxon>
        <taxon>Bacillati</taxon>
        <taxon>Bacillota</taxon>
        <taxon>Bacilli</taxon>
        <taxon>Bacillales</taxon>
        <taxon>Bacillaceae</taxon>
        <taxon>Bacillus</taxon>
    </lineage>
</organism>